<keyword evidence="3" id="KW-1185">Reference proteome</keyword>
<keyword evidence="1" id="KW-0812">Transmembrane</keyword>
<keyword evidence="1" id="KW-0472">Membrane</keyword>
<accession>G8LWD9</accession>
<proteinExistence type="predicted"/>
<feature type="transmembrane region" description="Helical" evidence="1">
    <location>
        <begin position="37"/>
        <end position="57"/>
    </location>
</feature>
<reference evidence="2 3" key="2">
    <citation type="journal article" date="2012" name="Stand. Genomic Sci.">
        <title>Complete Genome Sequence of Clostridium clariflavum DSM 19732.</title>
        <authorList>
            <person name="Izquierdo J.A."/>
            <person name="Goodwin L."/>
            <person name="Davenport K.W."/>
            <person name="Teshima H."/>
            <person name="Bruce D."/>
            <person name="Detter C."/>
            <person name="Tapia R."/>
            <person name="Han S."/>
            <person name="Land M."/>
            <person name="Hauser L."/>
            <person name="Jeffries C.D."/>
            <person name="Han J."/>
            <person name="Pitluck S."/>
            <person name="Nolan M."/>
            <person name="Chen A."/>
            <person name="Huntemann M."/>
            <person name="Mavromatis K."/>
            <person name="Mikhailova N."/>
            <person name="Liolios K."/>
            <person name="Woyke T."/>
            <person name="Lynd L.R."/>
        </authorList>
    </citation>
    <scope>NUCLEOTIDE SEQUENCE [LARGE SCALE GENOMIC DNA]</scope>
    <source>
        <strain evidence="3">DSM 19732 / NBRC 101661 / EBR45</strain>
    </source>
</reference>
<evidence type="ECO:0000313" key="2">
    <source>
        <dbReference type="EMBL" id="AEV67565.1"/>
    </source>
</evidence>
<dbReference type="Proteomes" id="UP000005435">
    <property type="component" value="Chromosome"/>
</dbReference>
<evidence type="ECO:0000256" key="1">
    <source>
        <dbReference type="SAM" id="Phobius"/>
    </source>
</evidence>
<keyword evidence="1" id="KW-1133">Transmembrane helix</keyword>
<dbReference type="EMBL" id="CP003065">
    <property type="protein sequence ID" value="AEV67565.1"/>
    <property type="molecule type" value="Genomic_DNA"/>
</dbReference>
<dbReference type="STRING" id="720554.Clocl_0883"/>
<organism evidence="2 3">
    <name type="scientific">Acetivibrio clariflavus (strain DSM 19732 / NBRC 101661 / EBR45)</name>
    <name type="common">Clostridium clariflavum</name>
    <dbReference type="NCBI Taxonomy" id="720554"/>
    <lineage>
        <taxon>Bacteria</taxon>
        <taxon>Bacillati</taxon>
        <taxon>Bacillota</taxon>
        <taxon>Clostridia</taxon>
        <taxon>Eubacteriales</taxon>
        <taxon>Oscillospiraceae</taxon>
        <taxon>Acetivibrio</taxon>
    </lineage>
</organism>
<evidence type="ECO:0000313" key="3">
    <source>
        <dbReference type="Proteomes" id="UP000005435"/>
    </source>
</evidence>
<name>G8LWD9_ACECE</name>
<feature type="transmembrane region" description="Helical" evidence="1">
    <location>
        <begin position="12"/>
        <end position="31"/>
    </location>
</feature>
<protein>
    <submittedName>
        <fullName evidence="2">Uncharacterized protein</fullName>
    </submittedName>
</protein>
<reference evidence="3" key="1">
    <citation type="submission" date="2011-12" db="EMBL/GenBank/DDBJ databases">
        <title>Complete sequence of Clostridium clariflavum DSM 19732.</title>
        <authorList>
            <consortium name="US DOE Joint Genome Institute"/>
            <person name="Lucas S."/>
            <person name="Han J."/>
            <person name="Lapidus A."/>
            <person name="Cheng J.-F."/>
            <person name="Goodwin L."/>
            <person name="Pitluck S."/>
            <person name="Peters L."/>
            <person name="Teshima H."/>
            <person name="Detter J.C."/>
            <person name="Han C."/>
            <person name="Tapia R."/>
            <person name="Land M."/>
            <person name="Hauser L."/>
            <person name="Kyrpides N."/>
            <person name="Ivanova N."/>
            <person name="Pagani I."/>
            <person name="Kitzmiller T."/>
            <person name="Lynd L."/>
            <person name="Izquierdo J."/>
            <person name="Woyke T."/>
        </authorList>
    </citation>
    <scope>NUCLEOTIDE SEQUENCE [LARGE SCALE GENOMIC DNA]</scope>
    <source>
        <strain evidence="3">DSM 19732 / NBRC 101661 / EBR45</strain>
    </source>
</reference>
<sequence length="60" mass="7158" precursor="true">MNNTYSKKRGKKYFLLLVLVLFISSSILSWFKLSGILGFLIIFIPVFTFEIIWTNYFEKK</sequence>
<dbReference type="AlphaFoldDB" id="G8LWD9"/>
<dbReference type="HOGENOM" id="CLU_2933088_0_0_9"/>
<gene>
    <name evidence="2" type="ordered locus">Clocl_0883</name>
</gene>
<dbReference type="KEGG" id="ccl:Clocl_0883"/>